<evidence type="ECO:0000256" key="4">
    <source>
        <dbReference type="ARBA" id="ARBA00022525"/>
    </source>
</evidence>
<comment type="similarity">
    <text evidence="2 6">Belongs to the plant self-incompatibility (S1) protein family.</text>
</comment>
<keyword evidence="8" id="KW-1185">Reference proteome</keyword>
<dbReference type="GO" id="GO:0005576">
    <property type="term" value="C:extracellular region"/>
    <property type="evidence" value="ECO:0007669"/>
    <property type="project" value="UniProtKB-SubCell"/>
</dbReference>
<organism evidence="7 8">
    <name type="scientific">Malus domestica</name>
    <name type="common">Apple</name>
    <name type="synonym">Pyrus malus</name>
    <dbReference type="NCBI Taxonomy" id="3750"/>
    <lineage>
        <taxon>Eukaryota</taxon>
        <taxon>Viridiplantae</taxon>
        <taxon>Streptophyta</taxon>
        <taxon>Embryophyta</taxon>
        <taxon>Tracheophyta</taxon>
        <taxon>Spermatophyta</taxon>
        <taxon>Magnoliopsida</taxon>
        <taxon>eudicotyledons</taxon>
        <taxon>Gunneridae</taxon>
        <taxon>Pentapetalae</taxon>
        <taxon>rosids</taxon>
        <taxon>fabids</taxon>
        <taxon>Rosales</taxon>
        <taxon>Rosaceae</taxon>
        <taxon>Amygdaloideae</taxon>
        <taxon>Maleae</taxon>
        <taxon>Malus</taxon>
    </lineage>
</organism>
<sequence length="106" mass="12305">MDAFLLVLTFLVTVTSTTRYVGALHIDVKLTNDLGPGLNLTVHCKSIEDHGVHVVPYNGFNNFTMDLSIFEVPPHYCEFKWQNVTHPWFLIYDQSRDWNLCRNYCP</sequence>
<comment type="caution">
    <text evidence="7">The sequence shown here is derived from an EMBL/GenBank/DDBJ whole genome shotgun (WGS) entry which is preliminary data.</text>
</comment>
<reference evidence="7 8" key="1">
    <citation type="submission" date="2018-10" db="EMBL/GenBank/DDBJ databases">
        <title>A high-quality apple genome assembly.</title>
        <authorList>
            <person name="Hu J."/>
        </authorList>
    </citation>
    <scope>NUCLEOTIDE SEQUENCE [LARGE SCALE GENOMIC DNA]</scope>
    <source>
        <strain evidence="8">cv. HFTH1</strain>
        <tissue evidence="7">Young leaf</tissue>
    </source>
</reference>
<dbReference type="InterPro" id="IPR010264">
    <property type="entry name" value="Self-incomp_S1"/>
</dbReference>
<dbReference type="PANTHER" id="PTHR31232">
    <property type="match status" value="1"/>
</dbReference>
<evidence type="ECO:0000313" key="7">
    <source>
        <dbReference type="EMBL" id="RXH98905.1"/>
    </source>
</evidence>
<accession>A0A498JUQ3</accession>
<feature type="signal peptide" evidence="6">
    <location>
        <begin position="1"/>
        <end position="23"/>
    </location>
</feature>
<dbReference type="PANTHER" id="PTHR31232:SF149">
    <property type="entry name" value="S-PROTEIN HOMOLOG"/>
    <property type="match status" value="1"/>
</dbReference>
<dbReference type="Proteomes" id="UP000290289">
    <property type="component" value="Chromosome 5"/>
</dbReference>
<keyword evidence="4 6" id="KW-0964">Secreted</keyword>
<dbReference type="EMBL" id="RDQH01000331">
    <property type="protein sequence ID" value="RXH98905.1"/>
    <property type="molecule type" value="Genomic_DNA"/>
</dbReference>
<feature type="chain" id="PRO_5025092326" description="S-protein homolog" evidence="6">
    <location>
        <begin position="24"/>
        <end position="106"/>
    </location>
</feature>
<evidence type="ECO:0000313" key="8">
    <source>
        <dbReference type="Proteomes" id="UP000290289"/>
    </source>
</evidence>
<comment type="subcellular location">
    <subcellularLocation>
        <location evidence="1 6">Secreted</location>
    </subcellularLocation>
</comment>
<evidence type="ECO:0000256" key="1">
    <source>
        <dbReference type="ARBA" id="ARBA00004613"/>
    </source>
</evidence>
<evidence type="ECO:0000256" key="5">
    <source>
        <dbReference type="ARBA" id="ARBA00022729"/>
    </source>
</evidence>
<dbReference type="Pfam" id="PF05938">
    <property type="entry name" value="Self-incomp_S1"/>
    <property type="match status" value="1"/>
</dbReference>
<protein>
    <recommendedName>
        <fullName evidence="6">S-protein homolog</fullName>
    </recommendedName>
</protein>
<evidence type="ECO:0000256" key="2">
    <source>
        <dbReference type="ARBA" id="ARBA00005581"/>
    </source>
</evidence>
<name>A0A498JUQ3_MALDO</name>
<evidence type="ECO:0000256" key="6">
    <source>
        <dbReference type="RuleBase" id="RU367044"/>
    </source>
</evidence>
<proteinExistence type="inferred from homology"/>
<dbReference type="AlphaFoldDB" id="A0A498JUQ3"/>
<keyword evidence="5 6" id="KW-0732">Signal</keyword>
<keyword evidence="3 6" id="KW-0713">Self-incompatibility</keyword>
<evidence type="ECO:0000256" key="3">
    <source>
        <dbReference type="ARBA" id="ARBA00022471"/>
    </source>
</evidence>
<dbReference type="GO" id="GO:0060320">
    <property type="term" value="P:rejection of self pollen"/>
    <property type="evidence" value="ECO:0007669"/>
    <property type="project" value="UniProtKB-KW"/>
</dbReference>
<gene>
    <name evidence="7" type="ORF">DVH24_011230</name>
</gene>